<protein>
    <submittedName>
        <fullName evidence="2">Uncharacterized protein</fullName>
    </submittedName>
</protein>
<organism evidence="2 3">
    <name type="scientific">Oedothorax gibbosus</name>
    <dbReference type="NCBI Taxonomy" id="931172"/>
    <lineage>
        <taxon>Eukaryota</taxon>
        <taxon>Metazoa</taxon>
        <taxon>Ecdysozoa</taxon>
        <taxon>Arthropoda</taxon>
        <taxon>Chelicerata</taxon>
        <taxon>Arachnida</taxon>
        <taxon>Araneae</taxon>
        <taxon>Araneomorphae</taxon>
        <taxon>Entelegynae</taxon>
        <taxon>Araneoidea</taxon>
        <taxon>Linyphiidae</taxon>
        <taxon>Erigoninae</taxon>
        <taxon>Oedothorax</taxon>
    </lineage>
</organism>
<evidence type="ECO:0000256" key="1">
    <source>
        <dbReference type="SAM" id="Phobius"/>
    </source>
</evidence>
<feature type="non-terminal residue" evidence="2">
    <location>
        <position position="1"/>
    </location>
</feature>
<feature type="transmembrane region" description="Helical" evidence="1">
    <location>
        <begin position="21"/>
        <end position="44"/>
    </location>
</feature>
<dbReference type="EMBL" id="JAFNEN010000686">
    <property type="protein sequence ID" value="KAG8178544.1"/>
    <property type="molecule type" value="Genomic_DNA"/>
</dbReference>
<evidence type="ECO:0000313" key="3">
    <source>
        <dbReference type="Proteomes" id="UP000827092"/>
    </source>
</evidence>
<dbReference type="AlphaFoldDB" id="A0AAV6U357"/>
<sequence>AKGSRKWKTYRKHSHSKPKTIFRLGLFSSHYIFVNSRFIVVFFLKKYWKWLYDQSFTIG</sequence>
<proteinExistence type="predicted"/>
<dbReference type="Proteomes" id="UP000827092">
    <property type="component" value="Unassembled WGS sequence"/>
</dbReference>
<keyword evidence="1" id="KW-0812">Transmembrane</keyword>
<gene>
    <name evidence="2" type="ORF">JTE90_015915</name>
</gene>
<evidence type="ECO:0000313" key="2">
    <source>
        <dbReference type="EMBL" id="KAG8178544.1"/>
    </source>
</evidence>
<reference evidence="2 3" key="1">
    <citation type="journal article" date="2022" name="Nat. Ecol. Evol.">
        <title>A masculinizing supergene underlies an exaggerated male reproductive morph in a spider.</title>
        <authorList>
            <person name="Hendrickx F."/>
            <person name="De Corte Z."/>
            <person name="Sonet G."/>
            <person name="Van Belleghem S.M."/>
            <person name="Kostlbacher S."/>
            <person name="Vangestel C."/>
        </authorList>
    </citation>
    <scope>NUCLEOTIDE SEQUENCE [LARGE SCALE GENOMIC DNA]</scope>
    <source>
        <strain evidence="2">W744_W776</strain>
    </source>
</reference>
<keyword evidence="3" id="KW-1185">Reference proteome</keyword>
<keyword evidence="1" id="KW-1133">Transmembrane helix</keyword>
<comment type="caution">
    <text evidence="2">The sequence shown here is derived from an EMBL/GenBank/DDBJ whole genome shotgun (WGS) entry which is preliminary data.</text>
</comment>
<name>A0AAV6U357_9ARAC</name>
<accession>A0AAV6U357</accession>
<keyword evidence="1" id="KW-0472">Membrane</keyword>